<dbReference type="AlphaFoldDB" id="A0A8S1NZ93"/>
<name>A0A8S1NZ93_PARPR</name>
<accession>A0A8S1NZ93</accession>
<dbReference type="Proteomes" id="UP000688137">
    <property type="component" value="Unassembled WGS sequence"/>
</dbReference>
<dbReference type="OMA" id="NYYAASF"/>
<reference evidence="1" key="1">
    <citation type="submission" date="2021-01" db="EMBL/GenBank/DDBJ databases">
        <authorList>
            <consortium name="Genoscope - CEA"/>
            <person name="William W."/>
        </authorList>
    </citation>
    <scope>NUCLEOTIDE SEQUENCE</scope>
</reference>
<organism evidence="1 2">
    <name type="scientific">Paramecium primaurelia</name>
    <dbReference type="NCBI Taxonomy" id="5886"/>
    <lineage>
        <taxon>Eukaryota</taxon>
        <taxon>Sar</taxon>
        <taxon>Alveolata</taxon>
        <taxon>Ciliophora</taxon>
        <taxon>Intramacronucleata</taxon>
        <taxon>Oligohymenophorea</taxon>
        <taxon>Peniculida</taxon>
        <taxon>Parameciidae</taxon>
        <taxon>Paramecium</taxon>
    </lineage>
</organism>
<evidence type="ECO:0000313" key="1">
    <source>
        <dbReference type="EMBL" id="CAD8095416.1"/>
    </source>
</evidence>
<gene>
    <name evidence="1" type="ORF">PPRIM_AZ9-3.1.T0980161</name>
</gene>
<keyword evidence="2" id="KW-1185">Reference proteome</keyword>
<comment type="caution">
    <text evidence="1">The sequence shown here is derived from an EMBL/GenBank/DDBJ whole genome shotgun (WGS) entry which is preliminary data.</text>
</comment>
<sequence>MISMLEVNEINSKDQFHDEQLCTEETQSNLKKSISSKKTFGQQLPITKYKGQERKLKNFPKLIGNNVCKYATNNFSKPPKGIQEMIKKKNKPQQIGFKIADLRQACLSDQESQNLFQNYLKKQLLLDLIYSPKINDPMAYIKGISNYYAASFVPEKMVGSYITQ</sequence>
<evidence type="ECO:0000313" key="2">
    <source>
        <dbReference type="Proteomes" id="UP000688137"/>
    </source>
</evidence>
<protein>
    <submittedName>
        <fullName evidence="1">Uncharacterized protein</fullName>
    </submittedName>
</protein>
<proteinExistence type="predicted"/>
<dbReference type="EMBL" id="CAJJDM010000101">
    <property type="protein sequence ID" value="CAD8095416.1"/>
    <property type="molecule type" value="Genomic_DNA"/>
</dbReference>